<sequence>MRMIRPSYPGERSNEERALLEPLTTTPKPGGCPAKVPRRGIVNGILYVLENGIGWQAIPRHARGAGSRPAPPVHGLPLLPQAAEGS</sequence>
<dbReference type="OrthoDB" id="32553at2"/>
<comment type="caution">
    <text evidence="3">The sequence shown here is derived from an EMBL/GenBank/DDBJ whole genome shotgun (WGS) entry which is preliminary data.</text>
</comment>
<feature type="region of interest" description="Disordered" evidence="1">
    <location>
        <begin position="62"/>
        <end position="86"/>
    </location>
</feature>
<proteinExistence type="predicted"/>
<dbReference type="AlphaFoldDB" id="A0A4Q9B0A1"/>
<dbReference type="EMBL" id="SIJL01000017">
    <property type="protein sequence ID" value="TBH16552.1"/>
    <property type="molecule type" value="Genomic_DNA"/>
</dbReference>
<name>A0A4Q9B0A1_9DEIN</name>
<evidence type="ECO:0000259" key="2">
    <source>
        <dbReference type="Pfam" id="PF13340"/>
    </source>
</evidence>
<reference evidence="3 4" key="1">
    <citation type="submission" date="2019-02" db="EMBL/GenBank/DDBJ databases">
        <title>Thermus sp. a novel from hot spring.</title>
        <authorList>
            <person name="Zhao Z."/>
        </authorList>
    </citation>
    <scope>NUCLEOTIDE SEQUENCE [LARGE SCALE GENOMIC DNA]</scope>
    <source>
        <strain evidence="3 4">CFH 72773T</strain>
    </source>
</reference>
<organism evidence="3 4">
    <name type="scientific">Thermus thermamylovorans</name>
    <dbReference type="NCBI Taxonomy" id="2509362"/>
    <lineage>
        <taxon>Bacteria</taxon>
        <taxon>Thermotogati</taxon>
        <taxon>Deinococcota</taxon>
        <taxon>Deinococci</taxon>
        <taxon>Thermales</taxon>
        <taxon>Thermaceae</taxon>
        <taxon>Thermus</taxon>
    </lineage>
</organism>
<dbReference type="Proteomes" id="UP000292858">
    <property type="component" value="Unassembled WGS sequence"/>
</dbReference>
<gene>
    <name evidence="3" type="ORF">ETP66_10245</name>
</gene>
<evidence type="ECO:0000256" key="1">
    <source>
        <dbReference type="SAM" id="MobiDB-lite"/>
    </source>
</evidence>
<dbReference type="InterPro" id="IPR025161">
    <property type="entry name" value="IS402-like_dom"/>
</dbReference>
<feature type="domain" description="Insertion element IS402-like" evidence="2">
    <location>
        <begin position="14"/>
        <end position="62"/>
    </location>
</feature>
<accession>A0A4Q9B0A1</accession>
<evidence type="ECO:0000313" key="3">
    <source>
        <dbReference type="EMBL" id="TBH16552.1"/>
    </source>
</evidence>
<protein>
    <submittedName>
        <fullName evidence="3">Transposase</fullName>
    </submittedName>
</protein>
<keyword evidence="4" id="KW-1185">Reference proteome</keyword>
<feature type="region of interest" description="Disordered" evidence="1">
    <location>
        <begin position="1"/>
        <end position="35"/>
    </location>
</feature>
<dbReference type="Pfam" id="PF13340">
    <property type="entry name" value="DUF4096"/>
    <property type="match status" value="1"/>
</dbReference>
<evidence type="ECO:0000313" key="4">
    <source>
        <dbReference type="Proteomes" id="UP000292858"/>
    </source>
</evidence>